<evidence type="ECO:0000313" key="5">
    <source>
        <dbReference type="Proteomes" id="UP000199208"/>
    </source>
</evidence>
<accession>A0A1G5RTY6</accession>
<keyword evidence="1" id="KW-0677">Repeat</keyword>
<feature type="repeat" description="TPR" evidence="3">
    <location>
        <begin position="292"/>
        <end position="325"/>
    </location>
</feature>
<dbReference type="Pfam" id="PF07719">
    <property type="entry name" value="TPR_2"/>
    <property type="match status" value="1"/>
</dbReference>
<evidence type="ECO:0000256" key="1">
    <source>
        <dbReference type="ARBA" id="ARBA00022737"/>
    </source>
</evidence>
<dbReference type="SUPFAM" id="SSF48452">
    <property type="entry name" value="TPR-like"/>
    <property type="match status" value="3"/>
</dbReference>
<dbReference type="InterPro" id="IPR019734">
    <property type="entry name" value="TPR_rpt"/>
</dbReference>
<protein>
    <submittedName>
        <fullName evidence="4">Tetratricopeptide repeat-containing protein</fullName>
    </submittedName>
</protein>
<dbReference type="InterPro" id="IPR013105">
    <property type="entry name" value="TPR_2"/>
</dbReference>
<feature type="repeat" description="TPR" evidence="3">
    <location>
        <begin position="258"/>
        <end position="291"/>
    </location>
</feature>
<dbReference type="PANTHER" id="PTHR44943">
    <property type="entry name" value="CELLULOSE SYNTHASE OPERON PROTEIN C"/>
    <property type="match status" value="1"/>
</dbReference>
<evidence type="ECO:0000256" key="2">
    <source>
        <dbReference type="ARBA" id="ARBA00022803"/>
    </source>
</evidence>
<dbReference type="Proteomes" id="UP000199208">
    <property type="component" value="Unassembled WGS sequence"/>
</dbReference>
<dbReference type="InterPro" id="IPR051685">
    <property type="entry name" value="Ycf3/AcsC/BcsC/TPR_MFPF"/>
</dbReference>
<keyword evidence="5" id="KW-1185">Reference proteome</keyword>
<feature type="repeat" description="TPR" evidence="3">
    <location>
        <begin position="326"/>
        <end position="359"/>
    </location>
</feature>
<proteinExistence type="predicted"/>
<dbReference type="SMART" id="SM00028">
    <property type="entry name" value="TPR"/>
    <property type="match status" value="4"/>
</dbReference>
<dbReference type="Gene3D" id="1.25.40.10">
    <property type="entry name" value="Tetratricopeptide repeat domain"/>
    <property type="match status" value="2"/>
</dbReference>
<dbReference type="PROSITE" id="PS50005">
    <property type="entry name" value="TPR"/>
    <property type="match status" value="3"/>
</dbReference>
<dbReference type="AlphaFoldDB" id="A0A1G5RTY6"/>
<evidence type="ECO:0000256" key="3">
    <source>
        <dbReference type="PROSITE-ProRule" id="PRU00339"/>
    </source>
</evidence>
<dbReference type="Pfam" id="PF13432">
    <property type="entry name" value="TPR_16"/>
    <property type="match status" value="1"/>
</dbReference>
<dbReference type="PANTHER" id="PTHR44943:SF8">
    <property type="entry name" value="TPR REPEAT-CONTAINING PROTEIN MJ0263"/>
    <property type="match status" value="1"/>
</dbReference>
<reference evidence="4 5" key="1">
    <citation type="submission" date="2016-10" db="EMBL/GenBank/DDBJ databases">
        <authorList>
            <person name="de Groot N.N."/>
        </authorList>
    </citation>
    <scope>NUCLEOTIDE SEQUENCE [LARGE SCALE GENOMIC DNA]</scope>
    <source>
        <strain evidence="4 5">DSM 2784</strain>
    </source>
</reference>
<dbReference type="STRING" id="1120920.SAMN03080599_00774"/>
<name>A0A1G5RTY6_9FIRM</name>
<dbReference type="EMBL" id="FMWL01000003">
    <property type="protein sequence ID" value="SCZ77544.1"/>
    <property type="molecule type" value="Genomic_DNA"/>
</dbReference>
<gene>
    <name evidence="4" type="ORF">SAMN03080599_00774</name>
</gene>
<dbReference type="RefSeq" id="WP_092589584.1">
    <property type="nucleotide sequence ID" value="NZ_FMWL01000003.1"/>
</dbReference>
<organism evidence="4 5">
    <name type="scientific">Acidaminobacter hydrogenoformans DSM 2784</name>
    <dbReference type="NCBI Taxonomy" id="1120920"/>
    <lineage>
        <taxon>Bacteria</taxon>
        <taxon>Bacillati</taxon>
        <taxon>Bacillota</taxon>
        <taxon>Clostridia</taxon>
        <taxon>Peptostreptococcales</taxon>
        <taxon>Acidaminobacteraceae</taxon>
        <taxon>Acidaminobacter</taxon>
    </lineage>
</organism>
<dbReference type="OrthoDB" id="358807at2"/>
<sequence>MLERSRMLLKRKADEVMFVELKEGKTLTLGEITLDERVPLPIRVDKLVDKVKGVSDTDFTADNIAEGMCWTLGFDPEFPHAQAYKAFLTALMPGLLALLEEKVEGLEAEEKWLDAVIYLHAAAQIAPDQPQVIYNLARCALRQAERFSENSPEEKQLEEDVFDLLSEKIEQFTDFAPLFYLMGFQLVNRKSYKAAESAWRHALQLGVDDNMRDEMFRQLDDLWSRIQYEEGYMLVLEGFSDEGLVKLLPLESSHDDWWNLLFFIGLAYRQKAQYDEALDYFRRAQRLNTGSPEIHNEIGLCLMSLERFHEAEAVYTEAIKMHPESPDLLCNKGIALLHLGDAGQARKLIERAYELNPEDEVTAAWIRHLGAGAGPLS</sequence>
<keyword evidence="2 3" id="KW-0802">TPR repeat</keyword>
<evidence type="ECO:0000313" key="4">
    <source>
        <dbReference type="EMBL" id="SCZ77544.1"/>
    </source>
</evidence>
<dbReference type="InterPro" id="IPR011990">
    <property type="entry name" value="TPR-like_helical_dom_sf"/>
</dbReference>